<proteinExistence type="predicted"/>
<evidence type="ECO:0000313" key="2">
    <source>
        <dbReference type="EMBL" id="OUM91150.1"/>
    </source>
</evidence>
<evidence type="ECO:0000256" key="1">
    <source>
        <dbReference type="SAM" id="Phobius"/>
    </source>
</evidence>
<keyword evidence="1" id="KW-0472">Membrane</keyword>
<feature type="transmembrane region" description="Helical" evidence="1">
    <location>
        <begin position="199"/>
        <end position="220"/>
    </location>
</feature>
<protein>
    <submittedName>
        <fullName evidence="2">Uncharacterized protein</fullName>
    </submittedName>
</protein>
<name>A0A1Y3PUY7_9BACI</name>
<dbReference type="AlphaFoldDB" id="A0A1Y3PUY7"/>
<dbReference type="EMBL" id="LZRT01000004">
    <property type="protein sequence ID" value="OUM91150.1"/>
    <property type="molecule type" value="Genomic_DNA"/>
</dbReference>
<comment type="caution">
    <text evidence="2">The sequence shown here is derived from an EMBL/GenBank/DDBJ whole genome shotgun (WGS) entry which is preliminary data.</text>
</comment>
<accession>A0A1Y3PUY7</accession>
<keyword evidence="1" id="KW-1133">Transmembrane helix</keyword>
<sequence>MSNLVQDLKGLKGPFFLAIVGYYLCYVLLIVTSREPHDLFLFFLNEMFMLPLVIMATVMFYQREFGSTFSEIFATLPVSMTRMILRKLWQLMVFIAAFHFSWASIYLGAFGKMESLVYSYRGDAPYFGEISWLQLISQSYPAYVVMIMLTLSGMVITKKIYGGLAAGFSLWLLEGLSKGEMLHSLTLYTVYLPEDIPFAVNRMLLLAIGSALLAFSIYWANQRHKWIVTDEPN</sequence>
<organism evidence="2 3">
    <name type="scientific">Bacillus thermozeamaize</name>
    <dbReference type="NCBI Taxonomy" id="230954"/>
    <lineage>
        <taxon>Bacteria</taxon>
        <taxon>Bacillati</taxon>
        <taxon>Bacillota</taxon>
        <taxon>Bacilli</taxon>
        <taxon>Bacillales</taxon>
        <taxon>Bacillaceae</taxon>
        <taxon>Bacillus</taxon>
    </lineage>
</organism>
<dbReference type="Proteomes" id="UP000196475">
    <property type="component" value="Unassembled WGS sequence"/>
</dbReference>
<feature type="transmembrane region" description="Helical" evidence="1">
    <location>
        <begin position="39"/>
        <end position="61"/>
    </location>
</feature>
<feature type="transmembrane region" description="Helical" evidence="1">
    <location>
        <begin position="15"/>
        <end position="33"/>
    </location>
</feature>
<feature type="transmembrane region" description="Helical" evidence="1">
    <location>
        <begin position="88"/>
        <end position="110"/>
    </location>
</feature>
<evidence type="ECO:0000313" key="3">
    <source>
        <dbReference type="Proteomes" id="UP000196475"/>
    </source>
</evidence>
<keyword evidence="1" id="KW-0812">Transmembrane</keyword>
<reference evidence="3" key="1">
    <citation type="submission" date="2016-06" db="EMBL/GenBank/DDBJ databases">
        <authorList>
            <person name="Nascimento L."/>
            <person name="Pereira R.V."/>
            <person name="Martins L.F."/>
            <person name="Quaggio R.B."/>
            <person name="Silva A.M."/>
            <person name="Setubal J.C."/>
        </authorList>
    </citation>
    <scope>NUCLEOTIDE SEQUENCE [LARGE SCALE GENOMIC DNA]</scope>
</reference>
<feature type="transmembrane region" description="Helical" evidence="1">
    <location>
        <begin position="130"/>
        <end position="151"/>
    </location>
</feature>
<gene>
    <name evidence="2" type="ORF">BAA01_09660</name>
</gene>